<keyword evidence="1" id="KW-0812">Transmembrane</keyword>
<proteinExistence type="predicted"/>
<reference evidence="2" key="1">
    <citation type="submission" date="2018-05" db="EMBL/GenBank/DDBJ databases">
        <authorList>
            <person name="Lanie J.A."/>
            <person name="Ng W.-L."/>
            <person name="Kazmierczak K.M."/>
            <person name="Andrzejewski T.M."/>
            <person name="Davidsen T.M."/>
            <person name="Wayne K.J."/>
            <person name="Tettelin H."/>
            <person name="Glass J.I."/>
            <person name="Rusch D."/>
            <person name="Podicherti R."/>
            <person name="Tsui H.-C.T."/>
            <person name="Winkler M.E."/>
        </authorList>
    </citation>
    <scope>NUCLEOTIDE SEQUENCE</scope>
</reference>
<accession>A0A382KF03</accession>
<evidence type="ECO:0000256" key="1">
    <source>
        <dbReference type="SAM" id="Phobius"/>
    </source>
</evidence>
<evidence type="ECO:0008006" key="3">
    <source>
        <dbReference type="Google" id="ProtNLM"/>
    </source>
</evidence>
<feature type="non-terminal residue" evidence="2">
    <location>
        <position position="1"/>
    </location>
</feature>
<keyword evidence="1" id="KW-1133">Transmembrane helix</keyword>
<dbReference type="EMBL" id="UINC01079695">
    <property type="protein sequence ID" value="SVC21942.1"/>
    <property type="molecule type" value="Genomic_DNA"/>
</dbReference>
<protein>
    <recommendedName>
        <fullName evidence="3">DUF4129 domain-containing protein</fullName>
    </recommendedName>
</protein>
<organism evidence="2">
    <name type="scientific">marine metagenome</name>
    <dbReference type="NCBI Taxonomy" id="408172"/>
    <lineage>
        <taxon>unclassified sequences</taxon>
        <taxon>metagenomes</taxon>
        <taxon>ecological metagenomes</taxon>
    </lineage>
</organism>
<gene>
    <name evidence="2" type="ORF">METZ01_LOCUS274796</name>
</gene>
<keyword evidence="1" id="KW-0472">Membrane</keyword>
<dbReference type="AlphaFoldDB" id="A0A382KF03"/>
<sequence>QGVSNFTWTYLGSEVPGAPDGEYAQDGMWRITAMFEGSDLFKEYSENRSRTIHQGQEPEAQASAWDLKVMLPIIIAFLFAAIIGAVMYKRYSERRRVEILRGILTDSLLALQARNEYIQVIFNCYKDLVRFFRQHGFMKKVYETTREFEWAVRSAFYMVPAEQLDGFLNIFEEARYSDHNIGLGQRDIAISTLSGITQSISMALGDALITRTTEHDADLHGKLTKAGEFVDSEGNVQQAGLDEDPNASNFSL</sequence>
<evidence type="ECO:0000313" key="2">
    <source>
        <dbReference type="EMBL" id="SVC21942.1"/>
    </source>
</evidence>
<name>A0A382KF03_9ZZZZ</name>
<feature type="transmembrane region" description="Helical" evidence="1">
    <location>
        <begin position="69"/>
        <end position="88"/>
    </location>
</feature>